<dbReference type="GO" id="GO:0048608">
    <property type="term" value="P:reproductive structure development"/>
    <property type="evidence" value="ECO:0007669"/>
    <property type="project" value="UniProtKB-ARBA"/>
</dbReference>
<dbReference type="GO" id="GO:0009791">
    <property type="term" value="P:post-embryonic development"/>
    <property type="evidence" value="ECO:0007669"/>
    <property type="project" value="UniProtKB-ARBA"/>
</dbReference>
<dbReference type="PROSITE" id="PS00178">
    <property type="entry name" value="AA_TRNA_LIGASE_I"/>
    <property type="match status" value="1"/>
</dbReference>
<dbReference type="PANTHER" id="PTHR43097">
    <property type="entry name" value="GLUTAMINE-TRNA LIGASE"/>
    <property type="match status" value="1"/>
</dbReference>
<dbReference type="InterPro" id="IPR004526">
    <property type="entry name" value="Glu-tRNA-synth_arc/euk"/>
</dbReference>
<dbReference type="InterPro" id="IPR020059">
    <property type="entry name" value="Glu/Gln-tRNA-synth_Ib_codon-bd"/>
</dbReference>
<evidence type="ECO:0000259" key="14">
    <source>
        <dbReference type="Pfam" id="PF00043"/>
    </source>
</evidence>
<sequence length="753" mass="82584">MAPHSTAAAAAGAPTCTFWERSAPFAAVALAKHAGVDVKFEADPKGTKDTIPTLRFDSGDELVGVPMILRYVGRLGAAGAKPAVYGADPLAACQVDQWLETASTVVPGQGFEGVCAAIDAYLALRTYLAGYAPSVADFAVWGQLQACPLWKKLRSGGSVPHLVRWFDHMAALPECAAAVEELDSRGAKAKAGAADGAGGAAKMKGGGDTGSFDVGLPNAVPGRVVTRFPPEPSGCLHVGHVKAALLNQHFAKMYDGKLLVRFDDTNPSKEKNEYVENINIDMAALGLEWGKTTYTSDYFPQMLDLGRRMIKAGLMYADDTPVEQMRDERMHGVESRHRNRPAAESLALFEAMVAGSEEGLRNCIRYKMDMQNGNKALRDPVTFRCNTTPHWRTGTQYKVYPTYDFACPFTDALEGVTHALRTSEYKDREEQYYRILKGQQSVWQGLPDVHIWDYSRLNFVNTVLSKRKLTWFVDTGRVDGWDDPRMPTVQGILRRGLRVEALREFILSQGASKNETWQEWDKIWTINKKIVDPVCGRHTGIEEEGAVVLALEGAPAAPESSEVPRHKKYPPAGTKSLVKLDRVLIDQADAAAISEGEEVTLMDWGNAVVTSITKDADGKVTAMAGKLHLAGDPKKTKLKLTWLADLGADLTPLQLLDFDYLISKKKVEEDDDFESLVTPVTKFETLALGDVNVRKLPKGETVQLERRGYYIVDQPWTEGGRAVLLAIPDGRTRAGPVGRPVAQGELREAVLRR</sequence>
<evidence type="ECO:0000259" key="16">
    <source>
        <dbReference type="Pfam" id="PF03950"/>
    </source>
</evidence>
<dbReference type="Gene3D" id="1.10.1160.10">
    <property type="entry name" value="Glutamyl-trna Synthetase, Domain 2"/>
    <property type="match status" value="1"/>
</dbReference>
<evidence type="ECO:0000313" key="18">
    <source>
        <dbReference type="EMBL" id="GBF94939.1"/>
    </source>
</evidence>
<keyword evidence="10 13" id="KW-0030">Aminoacyl-tRNA synthetase</keyword>
<dbReference type="Gene3D" id="3.40.50.620">
    <property type="entry name" value="HUPs"/>
    <property type="match status" value="1"/>
</dbReference>
<dbReference type="PANTHER" id="PTHR43097:SF5">
    <property type="entry name" value="GLUTAMATE--TRNA LIGASE"/>
    <property type="match status" value="1"/>
</dbReference>
<evidence type="ECO:0000256" key="8">
    <source>
        <dbReference type="ARBA" id="ARBA00022840"/>
    </source>
</evidence>
<evidence type="ECO:0000313" key="19">
    <source>
        <dbReference type="Proteomes" id="UP000247498"/>
    </source>
</evidence>
<dbReference type="SUPFAM" id="SSF47616">
    <property type="entry name" value="GST C-terminal domain-like"/>
    <property type="match status" value="1"/>
</dbReference>
<dbReference type="OrthoDB" id="10250478at2759"/>
<keyword evidence="5" id="KW-0597">Phosphoprotein</keyword>
<dbReference type="Pfam" id="PF03950">
    <property type="entry name" value="tRNA-synt_1c_C"/>
    <property type="match status" value="1"/>
</dbReference>
<dbReference type="AlphaFoldDB" id="A0A2V0P5T8"/>
<dbReference type="FunFam" id="3.90.800.10:FF:000001">
    <property type="entry name" value="Glutamine--tRNA ligase"/>
    <property type="match status" value="1"/>
</dbReference>
<dbReference type="Gene3D" id="1.20.1050.130">
    <property type="match status" value="1"/>
</dbReference>
<evidence type="ECO:0000256" key="6">
    <source>
        <dbReference type="ARBA" id="ARBA00022598"/>
    </source>
</evidence>
<evidence type="ECO:0000256" key="10">
    <source>
        <dbReference type="ARBA" id="ARBA00023146"/>
    </source>
</evidence>
<gene>
    <name evidence="18" type="ORF">Rsub_07440</name>
</gene>
<dbReference type="Pfam" id="PF00749">
    <property type="entry name" value="tRNA-synt_1c"/>
    <property type="match status" value="1"/>
</dbReference>
<dbReference type="InterPro" id="IPR020058">
    <property type="entry name" value="Glu/Gln-tRNA-synth_Ib_cat-dom"/>
</dbReference>
<evidence type="ECO:0000256" key="2">
    <source>
        <dbReference type="ARBA" id="ARBA00008927"/>
    </source>
</evidence>
<dbReference type="Pfam" id="PF20974">
    <property type="entry name" value="tRNA-synt_1c_C2"/>
    <property type="match status" value="1"/>
</dbReference>
<keyword evidence="7 13" id="KW-0547">Nucleotide-binding</keyword>
<evidence type="ECO:0000256" key="4">
    <source>
        <dbReference type="ARBA" id="ARBA00022490"/>
    </source>
</evidence>
<evidence type="ECO:0000256" key="7">
    <source>
        <dbReference type="ARBA" id="ARBA00022741"/>
    </source>
</evidence>
<feature type="domain" description="Glutamyl/glutaminyl-tRNA synthetase class Ib anti-codon binding" evidence="16">
    <location>
        <begin position="537"/>
        <end position="625"/>
    </location>
</feature>
<evidence type="ECO:0000256" key="11">
    <source>
        <dbReference type="ARBA" id="ARBA00030865"/>
    </source>
</evidence>
<dbReference type="InterPro" id="IPR020061">
    <property type="entry name" value="Glu_tRNA_lig_a-bdl"/>
</dbReference>
<dbReference type="FunFam" id="3.40.50.620:FF:000037">
    <property type="entry name" value="Glutamine--tRNA ligase cytoplasmic"/>
    <property type="match status" value="1"/>
</dbReference>
<dbReference type="PRINTS" id="PR00987">
    <property type="entry name" value="TRNASYNTHGLU"/>
</dbReference>
<dbReference type="Gene3D" id="3.90.800.10">
    <property type="entry name" value="Glutamyl-tRNA Synthetase, Domain 3"/>
    <property type="match status" value="1"/>
</dbReference>
<dbReference type="Pfam" id="PF00043">
    <property type="entry name" value="GST_C"/>
    <property type="match status" value="1"/>
</dbReference>
<feature type="domain" description="tRNA synthetases class I (E and Q) anti-codon binding" evidence="17">
    <location>
        <begin position="640"/>
        <end position="713"/>
    </location>
</feature>
<dbReference type="GO" id="GO:0004818">
    <property type="term" value="F:glutamate-tRNA ligase activity"/>
    <property type="evidence" value="ECO:0007669"/>
    <property type="project" value="UniProtKB-EC"/>
</dbReference>
<evidence type="ECO:0000256" key="13">
    <source>
        <dbReference type="RuleBase" id="RU363037"/>
    </source>
</evidence>
<organism evidence="18 19">
    <name type="scientific">Raphidocelis subcapitata</name>
    <dbReference type="NCBI Taxonomy" id="307507"/>
    <lineage>
        <taxon>Eukaryota</taxon>
        <taxon>Viridiplantae</taxon>
        <taxon>Chlorophyta</taxon>
        <taxon>core chlorophytes</taxon>
        <taxon>Chlorophyceae</taxon>
        <taxon>CS clade</taxon>
        <taxon>Sphaeropleales</taxon>
        <taxon>Selenastraceae</taxon>
        <taxon>Raphidocelis</taxon>
    </lineage>
</organism>
<dbReference type="InterPro" id="IPR020056">
    <property type="entry name" value="Rbsml_bL25/Gln-tRNA_synth_N"/>
</dbReference>
<accession>A0A2V0P5T8</accession>
<dbReference type="InterPro" id="IPR001412">
    <property type="entry name" value="aa-tRNA-synth_I_CS"/>
</dbReference>
<keyword evidence="19" id="KW-1185">Reference proteome</keyword>
<protein>
    <recommendedName>
        <fullName evidence="3">glutamate--tRNA ligase</fullName>
        <ecNumber evidence="3">6.1.1.17</ecNumber>
    </recommendedName>
    <alternativeName>
        <fullName evidence="11">Glutamyl-tRNA synthetase</fullName>
    </alternativeName>
</protein>
<dbReference type="InParanoid" id="A0A2V0P5T8"/>
<proteinExistence type="inferred from homology"/>
<dbReference type="InterPro" id="IPR014729">
    <property type="entry name" value="Rossmann-like_a/b/a_fold"/>
</dbReference>
<dbReference type="GO" id="GO:0005829">
    <property type="term" value="C:cytosol"/>
    <property type="evidence" value="ECO:0007669"/>
    <property type="project" value="TreeGrafter"/>
</dbReference>
<evidence type="ECO:0000256" key="5">
    <source>
        <dbReference type="ARBA" id="ARBA00022553"/>
    </source>
</evidence>
<dbReference type="SUPFAM" id="SSF50715">
    <property type="entry name" value="Ribosomal protein L25-like"/>
    <property type="match status" value="1"/>
</dbReference>
<comment type="subcellular location">
    <subcellularLocation>
        <location evidence="1">Cytoplasm</location>
    </subcellularLocation>
</comment>
<keyword evidence="6 13" id="KW-0436">Ligase</keyword>
<evidence type="ECO:0000259" key="17">
    <source>
        <dbReference type="Pfam" id="PF20974"/>
    </source>
</evidence>
<dbReference type="FunFam" id="1.10.1160.10:FF:000001">
    <property type="entry name" value="Glutamine--tRNA ligase"/>
    <property type="match status" value="1"/>
</dbReference>
<dbReference type="Gene3D" id="2.40.240.10">
    <property type="entry name" value="Ribosomal Protein L25, Chain P"/>
    <property type="match status" value="1"/>
</dbReference>
<feature type="domain" description="Glutamyl/glutaminyl-tRNA synthetase class Ib catalytic" evidence="15">
    <location>
        <begin position="224"/>
        <end position="531"/>
    </location>
</feature>
<dbReference type="GO" id="GO:0017102">
    <property type="term" value="C:methionyl glutamyl tRNA synthetase complex"/>
    <property type="evidence" value="ECO:0007669"/>
    <property type="project" value="TreeGrafter"/>
</dbReference>
<comment type="caution">
    <text evidence="18">The sequence shown here is derived from an EMBL/GenBank/DDBJ whole genome shotgun (WGS) entry which is preliminary data.</text>
</comment>
<keyword evidence="9 13" id="KW-0648">Protein biosynthesis</keyword>
<dbReference type="InterPro" id="IPR050132">
    <property type="entry name" value="Gln/Glu-tRNA_Ligase"/>
</dbReference>
<dbReference type="InterPro" id="IPR004046">
    <property type="entry name" value="GST_C"/>
</dbReference>
<dbReference type="InterPro" id="IPR049437">
    <property type="entry name" value="tRNA-synt_1c_C2"/>
</dbReference>
<dbReference type="FunFam" id="2.40.240.10:FF:000004">
    <property type="entry name" value="Glutamyl-tRNA synthetase, cytoplasmic"/>
    <property type="match status" value="1"/>
</dbReference>
<dbReference type="FunCoup" id="A0A2V0P5T8">
    <property type="interactions" value="1500"/>
</dbReference>
<dbReference type="CDD" id="cd10289">
    <property type="entry name" value="GST_C_AaRS_like"/>
    <property type="match status" value="1"/>
</dbReference>
<dbReference type="InterPro" id="IPR011035">
    <property type="entry name" value="Ribosomal_bL25/Gln-tRNA_synth"/>
</dbReference>
<keyword evidence="8 13" id="KW-0067">ATP-binding</keyword>
<dbReference type="SUPFAM" id="SSF52374">
    <property type="entry name" value="Nucleotidylyl transferase"/>
    <property type="match status" value="1"/>
</dbReference>
<dbReference type="EC" id="6.1.1.17" evidence="3"/>
<evidence type="ECO:0000256" key="12">
    <source>
        <dbReference type="ARBA" id="ARBA00048351"/>
    </source>
</evidence>
<dbReference type="EMBL" id="BDRX01000058">
    <property type="protein sequence ID" value="GBF94939.1"/>
    <property type="molecule type" value="Genomic_DNA"/>
</dbReference>
<dbReference type="GO" id="GO:0005524">
    <property type="term" value="F:ATP binding"/>
    <property type="evidence" value="ECO:0007669"/>
    <property type="project" value="UniProtKB-KW"/>
</dbReference>
<keyword evidence="4" id="KW-0963">Cytoplasm</keyword>
<evidence type="ECO:0000259" key="15">
    <source>
        <dbReference type="Pfam" id="PF00749"/>
    </source>
</evidence>
<dbReference type="GO" id="GO:0006424">
    <property type="term" value="P:glutamyl-tRNA aminoacylation"/>
    <property type="evidence" value="ECO:0007669"/>
    <property type="project" value="InterPro"/>
</dbReference>
<dbReference type="HAMAP" id="MF_02076">
    <property type="entry name" value="Glu_tRNA_synth_type2"/>
    <property type="match status" value="1"/>
</dbReference>
<comment type="catalytic activity">
    <reaction evidence="12">
        <text>tRNA(Glu) + L-glutamate + ATP = L-glutamyl-tRNA(Glu) + AMP + diphosphate</text>
        <dbReference type="Rhea" id="RHEA:23540"/>
        <dbReference type="Rhea" id="RHEA-COMP:9663"/>
        <dbReference type="Rhea" id="RHEA-COMP:9680"/>
        <dbReference type="ChEBI" id="CHEBI:29985"/>
        <dbReference type="ChEBI" id="CHEBI:30616"/>
        <dbReference type="ChEBI" id="CHEBI:33019"/>
        <dbReference type="ChEBI" id="CHEBI:78442"/>
        <dbReference type="ChEBI" id="CHEBI:78520"/>
        <dbReference type="ChEBI" id="CHEBI:456215"/>
        <dbReference type="EC" id="6.1.1.17"/>
    </reaction>
</comment>
<dbReference type="STRING" id="307507.A0A2V0P5T8"/>
<dbReference type="InterPro" id="IPR000924">
    <property type="entry name" value="Glu/Gln-tRNA-synth"/>
</dbReference>
<evidence type="ECO:0000256" key="9">
    <source>
        <dbReference type="ARBA" id="ARBA00022917"/>
    </source>
</evidence>
<dbReference type="Proteomes" id="UP000247498">
    <property type="component" value="Unassembled WGS sequence"/>
</dbReference>
<name>A0A2V0P5T8_9CHLO</name>
<evidence type="ECO:0000256" key="1">
    <source>
        <dbReference type="ARBA" id="ARBA00004496"/>
    </source>
</evidence>
<comment type="similarity">
    <text evidence="2">Belongs to the class-I aminoacyl-tRNA synthetase family. Glutamate--tRNA ligase type 2 subfamily.</text>
</comment>
<dbReference type="NCBIfam" id="TIGR00463">
    <property type="entry name" value="gltX_arch"/>
    <property type="match status" value="1"/>
</dbReference>
<dbReference type="InterPro" id="IPR036282">
    <property type="entry name" value="Glutathione-S-Trfase_C_sf"/>
</dbReference>
<evidence type="ECO:0000256" key="3">
    <source>
        <dbReference type="ARBA" id="ARBA00012835"/>
    </source>
</evidence>
<feature type="domain" description="Glutathione S-transferase C-terminal" evidence="14">
    <location>
        <begin position="116"/>
        <end position="173"/>
    </location>
</feature>
<reference evidence="18 19" key="1">
    <citation type="journal article" date="2018" name="Sci. Rep.">
        <title>Raphidocelis subcapitata (=Pseudokirchneriella subcapitata) provides an insight into genome evolution and environmental adaptations in the Sphaeropleales.</title>
        <authorList>
            <person name="Suzuki S."/>
            <person name="Yamaguchi H."/>
            <person name="Nakajima N."/>
            <person name="Kawachi M."/>
        </authorList>
    </citation>
    <scope>NUCLEOTIDE SEQUENCE [LARGE SCALE GENOMIC DNA]</scope>
    <source>
        <strain evidence="18 19">NIES-35</strain>
    </source>
</reference>